<dbReference type="InterPro" id="IPR051582">
    <property type="entry name" value="LRR_extensin-like_regulator"/>
</dbReference>
<accession>A0A0V0H918</accession>
<dbReference type="AlphaFoldDB" id="A0A0V0H918"/>
<evidence type="ECO:0000313" key="6">
    <source>
        <dbReference type="EMBL" id="JAP16869.1"/>
    </source>
</evidence>
<dbReference type="SUPFAM" id="SSF52058">
    <property type="entry name" value="L domain-like"/>
    <property type="match status" value="1"/>
</dbReference>
<evidence type="ECO:0000256" key="3">
    <source>
        <dbReference type="ARBA" id="ARBA00022729"/>
    </source>
</evidence>
<dbReference type="PRINTS" id="PR01217">
    <property type="entry name" value="PRICHEXTENSN"/>
</dbReference>
<organism evidence="6">
    <name type="scientific">Solanum chacoense</name>
    <name type="common">Chaco potato</name>
    <dbReference type="NCBI Taxonomy" id="4108"/>
    <lineage>
        <taxon>Eukaryota</taxon>
        <taxon>Viridiplantae</taxon>
        <taxon>Streptophyta</taxon>
        <taxon>Embryophyta</taxon>
        <taxon>Tracheophyta</taxon>
        <taxon>Spermatophyta</taxon>
        <taxon>Magnoliopsida</taxon>
        <taxon>eudicotyledons</taxon>
        <taxon>Gunneridae</taxon>
        <taxon>Pentapetalae</taxon>
        <taxon>asterids</taxon>
        <taxon>lamiids</taxon>
        <taxon>Solanales</taxon>
        <taxon>Solanaceae</taxon>
        <taxon>Solanoideae</taxon>
        <taxon>Solaneae</taxon>
        <taxon>Solanum</taxon>
    </lineage>
</organism>
<dbReference type="EMBL" id="GEDG01023272">
    <property type="protein sequence ID" value="JAP16869.1"/>
    <property type="molecule type" value="Transcribed_RNA"/>
</dbReference>
<dbReference type="PANTHER" id="PTHR32093:SF120">
    <property type="entry name" value="LEUCINE-RICH REPEAT EXTENSIN-LIKE PROTEIN 3-RELATED"/>
    <property type="match status" value="1"/>
</dbReference>
<dbReference type="Gene3D" id="3.80.10.10">
    <property type="entry name" value="Ribonuclease Inhibitor"/>
    <property type="match status" value="1"/>
</dbReference>
<keyword evidence="3" id="KW-0732">Signal</keyword>
<protein>
    <submittedName>
        <fullName evidence="6">Putative ovule protein</fullName>
    </submittedName>
</protein>
<evidence type="ECO:0000256" key="2">
    <source>
        <dbReference type="ARBA" id="ARBA00022525"/>
    </source>
</evidence>
<name>A0A0V0H918_SOLCH</name>
<dbReference type="GO" id="GO:0005576">
    <property type="term" value="C:extracellular region"/>
    <property type="evidence" value="ECO:0007669"/>
    <property type="project" value="UniProtKB-SubCell"/>
</dbReference>
<feature type="compositionally biased region" description="Pro residues" evidence="5">
    <location>
        <begin position="114"/>
        <end position="152"/>
    </location>
</feature>
<dbReference type="PANTHER" id="PTHR32093">
    <property type="entry name" value="LEUCINE-RICH REPEAT EXTENSIN-LIKE PROTEIN 3-RELATED"/>
    <property type="match status" value="1"/>
</dbReference>
<evidence type="ECO:0000256" key="1">
    <source>
        <dbReference type="ARBA" id="ARBA00004613"/>
    </source>
</evidence>
<evidence type="ECO:0000256" key="4">
    <source>
        <dbReference type="ARBA" id="ARBA00022737"/>
    </source>
</evidence>
<keyword evidence="2" id="KW-0964">Secreted</keyword>
<comment type="subcellular location">
    <subcellularLocation>
        <location evidence="1">Secreted</location>
    </subcellularLocation>
</comment>
<sequence length="188" mass="20123">MMSLEQLNLGHNMFSGMISSNICTLPNLENFVYEHNYFSEESPACLNLNAFADQQNCLRGRPMQRSALDCQRFLSNEVDCTTFKCALPPPSPPPTTPPQNNCCICFPPPSPSPLPSTEPPSSPLPLPAPSASPSPPSISPSPSPSSPQPPDLPSLSPSPSFVEPPLPSPLPCENQRIPSSQDMSSPSP</sequence>
<proteinExistence type="predicted"/>
<feature type="region of interest" description="Disordered" evidence="5">
    <location>
        <begin position="114"/>
        <end position="188"/>
    </location>
</feature>
<feature type="compositionally biased region" description="Polar residues" evidence="5">
    <location>
        <begin position="176"/>
        <end position="188"/>
    </location>
</feature>
<keyword evidence="4" id="KW-0677">Repeat</keyword>
<reference evidence="6" key="1">
    <citation type="submission" date="2015-12" db="EMBL/GenBank/DDBJ databases">
        <title>Gene expression during late stages of embryo sac development: a critical building block for successful pollen-pistil interactions.</title>
        <authorList>
            <person name="Liu Y."/>
            <person name="Joly V."/>
            <person name="Sabar M."/>
            <person name="Matton D.P."/>
        </authorList>
    </citation>
    <scope>NUCLEOTIDE SEQUENCE</scope>
</reference>
<evidence type="ECO:0000256" key="5">
    <source>
        <dbReference type="SAM" id="MobiDB-lite"/>
    </source>
</evidence>
<dbReference type="InterPro" id="IPR032675">
    <property type="entry name" value="LRR_dom_sf"/>
</dbReference>